<reference evidence="1 2" key="1">
    <citation type="submission" date="2024-02" db="EMBL/GenBank/DDBJ databases">
        <authorList>
            <person name="Chen Y."/>
            <person name="Shah S."/>
            <person name="Dougan E. K."/>
            <person name="Thang M."/>
            <person name="Chan C."/>
        </authorList>
    </citation>
    <scope>NUCLEOTIDE SEQUENCE [LARGE SCALE GENOMIC DNA]</scope>
</reference>
<evidence type="ECO:0000313" key="2">
    <source>
        <dbReference type="Proteomes" id="UP001642484"/>
    </source>
</evidence>
<comment type="caution">
    <text evidence="1">The sequence shown here is derived from an EMBL/GenBank/DDBJ whole genome shotgun (WGS) entry which is preliminary data.</text>
</comment>
<protein>
    <submittedName>
        <fullName evidence="1">Uncharacterized protein</fullName>
    </submittedName>
</protein>
<dbReference type="EMBL" id="CAXAMN010022551">
    <property type="protein sequence ID" value="CAK9070745.1"/>
    <property type="molecule type" value="Genomic_DNA"/>
</dbReference>
<organism evidence="1 2">
    <name type="scientific">Durusdinium trenchii</name>
    <dbReference type="NCBI Taxonomy" id="1381693"/>
    <lineage>
        <taxon>Eukaryota</taxon>
        <taxon>Sar</taxon>
        <taxon>Alveolata</taxon>
        <taxon>Dinophyceae</taxon>
        <taxon>Suessiales</taxon>
        <taxon>Symbiodiniaceae</taxon>
        <taxon>Durusdinium</taxon>
    </lineage>
</organism>
<gene>
    <name evidence="1" type="ORF">CCMP2556_LOCUS34804</name>
</gene>
<sequence>MALRKASGEAQSSSRRKQGLLEQRLFLFQIPVHARTGMNNSTEVDYPPDTLSIGVSPPWRMKDVPVIVVVTVLTCCSFRFCQSLPGAPQTIKHLVFPSKTGGSGM</sequence>
<keyword evidence="2" id="KW-1185">Reference proteome</keyword>
<accession>A0ABP0P7T4</accession>
<dbReference type="Proteomes" id="UP001642484">
    <property type="component" value="Unassembled WGS sequence"/>
</dbReference>
<evidence type="ECO:0000313" key="1">
    <source>
        <dbReference type="EMBL" id="CAK9070745.1"/>
    </source>
</evidence>
<proteinExistence type="predicted"/>
<name>A0ABP0P7T4_9DINO</name>